<dbReference type="InterPro" id="IPR003280">
    <property type="entry name" value="2pore_dom_K_chnl"/>
</dbReference>
<dbReference type="PRINTS" id="PR01333">
    <property type="entry name" value="2POREKCHANEL"/>
</dbReference>
<dbReference type="PANTHER" id="PTHR11003">
    <property type="entry name" value="POTASSIUM CHANNEL, SUBFAMILY K"/>
    <property type="match status" value="1"/>
</dbReference>
<sequence>LPKVPLLEMNHQQQEQQHLREEDQSNLIDDDCRESVSPDRKPVKVVKRSRYKRIRKKIGFKHLWSVLGIVFYTLLGGVLFLFVERPVDLHERQQLYAVYQTSQKDLIKQLEQLGENYAKNRDREYFLSQLQTAILGYEAKIDVHVSNESLWDFWNAMYYAGTVYTTIGYGNVACKTTIGRVMTVFYALIGIPLVLTRLHTFGQVLFVLMHWMTNRMLHWLFIIQAQIRIYHRNRLLVRRGAVRRESAFAAFNSASSINRLMDPSTQVTVIPIEKPKKWKATRKSFREQRIPVWTALVFTIAWIFLCAGVFTLWERWTYFEAVYFFFISLSTIGLGDVVPDYPSYMIMNYGLVIIGLSLVTVCINLVQSHVELLYYNLLKRILKEYTKQLAKGNGKEDAHKGMQHMWHSNRLAKLLMPLLSKEKKEVILQRFTDAAEAHGIHLPDAFKELDPDSGLPTLFVPEAQQQQASDLMSGRRRSSDVSPVVLDVETDTELEPTDVLYDISYDPEFYGEVQALQKHVFVDATSQTGLIDMSSSCLTQTTPEEYRLERQMQTEQARCRSMETVAVPGCEVGLLVQPQEMSHAVQTEPAQTCETESQTEPDEHQTDEIMQTSSVKLNHQATITELLDMIEEEIQTINRLQNEPVDQATETDRIPTRVRATQTRLFDRRRSAGTQYDSRLAEFFKSGIRLSSADASVQASPEVGEPAMRRSFSGTFAGVFSNTKTPPQARLPWPTRSDALPRRSFSRPNRRHSTIPPPVRKRAHRSSVLLEQRAKQGLHWHPKDGKHAEPQLPVETLRQFWENCEDS</sequence>
<dbReference type="GO" id="GO:0015271">
    <property type="term" value="F:outward rectifier potassium channel activity"/>
    <property type="evidence" value="ECO:0007669"/>
    <property type="project" value="TreeGrafter"/>
</dbReference>
<dbReference type="AlphaFoldDB" id="A0A0V0SBC9"/>
<dbReference type="InterPro" id="IPR013099">
    <property type="entry name" value="K_chnl_dom"/>
</dbReference>
<comment type="subcellular location">
    <subcellularLocation>
        <location evidence="1">Membrane</location>
        <topology evidence="1">Multi-pass membrane protein</topology>
    </subcellularLocation>
</comment>
<evidence type="ECO:0000313" key="12">
    <source>
        <dbReference type="EMBL" id="KRX24029.1"/>
    </source>
</evidence>
<feature type="region of interest" description="Disordered" evidence="9">
    <location>
        <begin position="720"/>
        <end position="765"/>
    </location>
</feature>
<evidence type="ECO:0000256" key="5">
    <source>
        <dbReference type="ARBA" id="ARBA00023065"/>
    </source>
</evidence>
<evidence type="ECO:0000256" key="6">
    <source>
        <dbReference type="ARBA" id="ARBA00023136"/>
    </source>
</evidence>
<feature type="compositionally biased region" description="Basic residues" evidence="9">
    <location>
        <begin position="744"/>
        <end position="765"/>
    </location>
</feature>
<dbReference type="Proteomes" id="UP000054630">
    <property type="component" value="Unassembled WGS sequence"/>
</dbReference>
<evidence type="ECO:0000256" key="10">
    <source>
        <dbReference type="SAM" id="Phobius"/>
    </source>
</evidence>
<evidence type="ECO:0000256" key="1">
    <source>
        <dbReference type="ARBA" id="ARBA00004141"/>
    </source>
</evidence>
<evidence type="ECO:0000256" key="9">
    <source>
        <dbReference type="SAM" id="MobiDB-lite"/>
    </source>
</evidence>
<comment type="caution">
    <text evidence="12">The sequence shown here is derived from an EMBL/GenBank/DDBJ whole genome shotgun (WGS) entry which is preliminary data.</text>
</comment>
<name>A0A0V0SBC9_9BILA</name>
<feature type="non-terminal residue" evidence="12">
    <location>
        <position position="1"/>
    </location>
</feature>
<keyword evidence="3 8" id="KW-0812">Transmembrane</keyword>
<feature type="region of interest" description="Disordered" evidence="9">
    <location>
        <begin position="585"/>
        <end position="607"/>
    </location>
</feature>
<dbReference type="PANTHER" id="PTHR11003:SF334">
    <property type="entry name" value="FI03418P"/>
    <property type="match status" value="1"/>
</dbReference>
<dbReference type="Pfam" id="PF07885">
    <property type="entry name" value="Ion_trans_2"/>
    <property type="match status" value="2"/>
</dbReference>
<feature type="transmembrane region" description="Helical" evidence="10">
    <location>
        <begin position="316"/>
        <end position="334"/>
    </location>
</feature>
<feature type="domain" description="Potassium channel" evidence="11">
    <location>
        <begin position="298"/>
        <end position="368"/>
    </location>
</feature>
<feature type="region of interest" description="Disordered" evidence="9">
    <location>
        <begin position="9"/>
        <end position="40"/>
    </location>
</feature>
<feature type="transmembrane region" description="Helical" evidence="10">
    <location>
        <begin position="204"/>
        <end position="223"/>
    </location>
</feature>
<evidence type="ECO:0000313" key="13">
    <source>
        <dbReference type="Proteomes" id="UP000054630"/>
    </source>
</evidence>
<feature type="domain" description="Potassium channel" evidence="11">
    <location>
        <begin position="147"/>
        <end position="206"/>
    </location>
</feature>
<feature type="transmembrane region" description="Helical" evidence="10">
    <location>
        <begin position="62"/>
        <end position="83"/>
    </location>
</feature>
<keyword evidence="7 8" id="KW-0407">Ion channel</keyword>
<dbReference type="GO" id="GO:0030322">
    <property type="term" value="P:stabilization of membrane potential"/>
    <property type="evidence" value="ECO:0007669"/>
    <property type="project" value="TreeGrafter"/>
</dbReference>
<feature type="transmembrane region" description="Helical" evidence="10">
    <location>
        <begin position="290"/>
        <end position="310"/>
    </location>
</feature>
<reference evidence="12 13" key="1">
    <citation type="submission" date="2015-01" db="EMBL/GenBank/DDBJ databases">
        <title>Evolution of Trichinella species and genotypes.</title>
        <authorList>
            <person name="Korhonen P.K."/>
            <person name="Edoardo P."/>
            <person name="Giuseppe L.R."/>
            <person name="Gasser R.B."/>
        </authorList>
    </citation>
    <scope>NUCLEOTIDE SEQUENCE [LARGE SCALE GENOMIC DNA]</scope>
    <source>
        <strain evidence="12">ISS37</strain>
    </source>
</reference>
<evidence type="ECO:0000256" key="8">
    <source>
        <dbReference type="RuleBase" id="RU003857"/>
    </source>
</evidence>
<dbReference type="SUPFAM" id="SSF81324">
    <property type="entry name" value="Voltage-gated potassium channels"/>
    <property type="match status" value="2"/>
</dbReference>
<accession>A0A0V0SBC9</accession>
<dbReference type="EMBL" id="JYDL01000020">
    <property type="protein sequence ID" value="KRX24029.1"/>
    <property type="molecule type" value="Genomic_DNA"/>
</dbReference>
<dbReference type="GO" id="GO:0022841">
    <property type="term" value="F:potassium ion leak channel activity"/>
    <property type="evidence" value="ECO:0007669"/>
    <property type="project" value="TreeGrafter"/>
</dbReference>
<organism evidence="12 13">
    <name type="scientific">Trichinella nelsoni</name>
    <dbReference type="NCBI Taxonomy" id="6336"/>
    <lineage>
        <taxon>Eukaryota</taxon>
        <taxon>Metazoa</taxon>
        <taxon>Ecdysozoa</taxon>
        <taxon>Nematoda</taxon>
        <taxon>Enoplea</taxon>
        <taxon>Dorylaimia</taxon>
        <taxon>Trichinellida</taxon>
        <taxon>Trichinellidae</taxon>
        <taxon>Trichinella</taxon>
    </lineage>
</organism>
<feature type="transmembrane region" description="Helical" evidence="10">
    <location>
        <begin position="181"/>
        <end position="198"/>
    </location>
</feature>
<feature type="transmembrane region" description="Helical" evidence="10">
    <location>
        <begin position="156"/>
        <end position="174"/>
    </location>
</feature>
<keyword evidence="5 8" id="KW-0406">Ion transport</keyword>
<evidence type="ECO:0000256" key="7">
    <source>
        <dbReference type="ARBA" id="ARBA00023303"/>
    </source>
</evidence>
<gene>
    <name evidence="12" type="ORF">T07_3512</name>
</gene>
<dbReference type="OrthoDB" id="297496at2759"/>
<feature type="transmembrane region" description="Helical" evidence="10">
    <location>
        <begin position="346"/>
        <end position="366"/>
    </location>
</feature>
<dbReference type="Gene3D" id="1.10.287.70">
    <property type="match status" value="1"/>
</dbReference>
<dbReference type="GO" id="GO:0005886">
    <property type="term" value="C:plasma membrane"/>
    <property type="evidence" value="ECO:0007669"/>
    <property type="project" value="TreeGrafter"/>
</dbReference>
<keyword evidence="2 8" id="KW-0813">Transport</keyword>
<evidence type="ECO:0000259" key="11">
    <source>
        <dbReference type="Pfam" id="PF07885"/>
    </source>
</evidence>
<keyword evidence="4 10" id="KW-1133">Transmembrane helix</keyword>
<protein>
    <submittedName>
        <fullName evidence="12">TWiK family of potassium channels protein 18</fullName>
    </submittedName>
</protein>
<proteinExistence type="inferred from homology"/>
<comment type="similarity">
    <text evidence="8">Belongs to the two pore domain potassium channel (TC 1.A.1.8) family.</text>
</comment>
<evidence type="ECO:0000256" key="3">
    <source>
        <dbReference type="ARBA" id="ARBA00022692"/>
    </source>
</evidence>
<keyword evidence="13" id="KW-1185">Reference proteome</keyword>
<evidence type="ECO:0000256" key="4">
    <source>
        <dbReference type="ARBA" id="ARBA00022989"/>
    </source>
</evidence>
<keyword evidence="6 10" id="KW-0472">Membrane</keyword>
<evidence type="ECO:0000256" key="2">
    <source>
        <dbReference type="ARBA" id="ARBA00022448"/>
    </source>
</evidence>
<feature type="compositionally biased region" description="Polar residues" evidence="9">
    <location>
        <begin position="585"/>
        <end position="598"/>
    </location>
</feature>